<dbReference type="OrthoDB" id="6503935at2759"/>
<dbReference type="SUPFAM" id="SSF48208">
    <property type="entry name" value="Six-hairpin glycosidases"/>
    <property type="match status" value="1"/>
</dbReference>
<dbReference type="InterPro" id="IPR012341">
    <property type="entry name" value="6hp_glycosidase-like_sf"/>
</dbReference>
<dbReference type="PROSITE" id="PS50245">
    <property type="entry name" value="CAP_GLY_2"/>
    <property type="match status" value="1"/>
</dbReference>
<comment type="caution">
    <text evidence="2">The sequence shown here is derived from an EMBL/GenBank/DDBJ whole genome shotgun (WGS) entry which is preliminary data.</text>
</comment>
<keyword evidence="2" id="KW-0326">Glycosidase</keyword>
<dbReference type="InterPro" id="IPR008928">
    <property type="entry name" value="6-hairpin_glycosidase_sf"/>
</dbReference>
<feature type="domain" description="CAP-Gly" evidence="1">
    <location>
        <begin position="66"/>
        <end position="121"/>
    </location>
</feature>
<reference evidence="2" key="1">
    <citation type="journal article" date="2021" name="Nat. Commun.">
        <title>Genetic determinants of endophytism in the Arabidopsis root mycobiome.</title>
        <authorList>
            <person name="Mesny F."/>
            <person name="Miyauchi S."/>
            <person name="Thiergart T."/>
            <person name="Pickel B."/>
            <person name="Atanasova L."/>
            <person name="Karlsson M."/>
            <person name="Huettel B."/>
            <person name="Barry K.W."/>
            <person name="Haridas S."/>
            <person name="Chen C."/>
            <person name="Bauer D."/>
            <person name="Andreopoulos W."/>
            <person name="Pangilinan J."/>
            <person name="LaButti K."/>
            <person name="Riley R."/>
            <person name="Lipzen A."/>
            <person name="Clum A."/>
            <person name="Drula E."/>
            <person name="Henrissat B."/>
            <person name="Kohler A."/>
            <person name="Grigoriev I.V."/>
            <person name="Martin F.M."/>
            <person name="Hacquard S."/>
        </authorList>
    </citation>
    <scope>NUCLEOTIDE SEQUENCE</scope>
    <source>
        <strain evidence="2">MPI-CAGE-AT-0016</strain>
    </source>
</reference>
<accession>A0A8K0TTZ4</accession>
<gene>
    <name evidence="2" type="ORF">B0T11DRAFT_335789</name>
</gene>
<dbReference type="GO" id="GO:0016798">
    <property type="term" value="F:hydrolase activity, acting on glycosyl bonds"/>
    <property type="evidence" value="ECO:0007669"/>
    <property type="project" value="UniProtKB-KW"/>
</dbReference>
<keyword evidence="3" id="KW-1185">Reference proteome</keyword>
<protein>
    <submittedName>
        <fullName evidence="2">Six-hairpin glycosidase-like protein</fullName>
    </submittedName>
</protein>
<dbReference type="GO" id="GO:0005975">
    <property type="term" value="P:carbohydrate metabolic process"/>
    <property type="evidence" value="ECO:0007669"/>
    <property type="project" value="InterPro"/>
</dbReference>
<dbReference type="InterPro" id="IPR035396">
    <property type="entry name" value="Bac_rhamnosid6H"/>
</dbReference>
<evidence type="ECO:0000313" key="3">
    <source>
        <dbReference type="Proteomes" id="UP000813385"/>
    </source>
</evidence>
<dbReference type="AlphaFoldDB" id="A0A8K0TTZ4"/>
<dbReference type="EMBL" id="JAGPXD010000001">
    <property type="protein sequence ID" value="KAH7376649.1"/>
    <property type="molecule type" value="Genomic_DNA"/>
</dbReference>
<dbReference type="Gene3D" id="2.60.420.10">
    <property type="entry name" value="Maltose phosphorylase, domain 3"/>
    <property type="match status" value="1"/>
</dbReference>
<dbReference type="SUPFAM" id="SSF49785">
    <property type="entry name" value="Galactose-binding domain-like"/>
    <property type="match status" value="1"/>
</dbReference>
<dbReference type="Proteomes" id="UP000813385">
    <property type="component" value="Unassembled WGS sequence"/>
</dbReference>
<dbReference type="PANTHER" id="PTHR34987:SF2">
    <property type="entry name" value="B, PUTATIVE (AFU_ORTHOLOGUE AFUA_7G05040)-RELATED"/>
    <property type="match status" value="1"/>
</dbReference>
<evidence type="ECO:0000259" key="1">
    <source>
        <dbReference type="PROSITE" id="PS50245"/>
    </source>
</evidence>
<keyword evidence="2" id="KW-0378">Hydrolase</keyword>
<dbReference type="Gene3D" id="1.50.10.10">
    <property type="match status" value="1"/>
</dbReference>
<evidence type="ECO:0000313" key="2">
    <source>
        <dbReference type="EMBL" id="KAH7376649.1"/>
    </source>
</evidence>
<proteinExistence type="predicted"/>
<organism evidence="2 3">
    <name type="scientific">Plectosphaerella cucumerina</name>
    <dbReference type="NCBI Taxonomy" id="40658"/>
    <lineage>
        <taxon>Eukaryota</taxon>
        <taxon>Fungi</taxon>
        <taxon>Dikarya</taxon>
        <taxon>Ascomycota</taxon>
        <taxon>Pezizomycotina</taxon>
        <taxon>Sordariomycetes</taxon>
        <taxon>Hypocreomycetidae</taxon>
        <taxon>Glomerellales</taxon>
        <taxon>Plectosphaerellaceae</taxon>
        <taxon>Plectosphaerella</taxon>
    </lineage>
</organism>
<sequence length="820" mass="92161">MDATLLDTEWIWHPDWEDRGSNTAGRFVHFRKFITLEDVPSSEVKIQITADTKYQLYVNSMLIHTGPVKGDQHLWFYDELDIQPFLKPGRNHIAVRVLRFFHATKWATSFPRLPIPGLFVRTPGGQGLGLQSDGSWQAALDESTKLRIDQREDDFLHLYEDVDASKQRELSWVPAKPLGLPKSHGLAPPWVLSPRMIPFQTGESVGLEAIQNIKTGSSHHLELQGFHHLTAMLQFRFQRPDAAGSSIRITYSESYEDEPRFIPYLRCKGDRTDTSKKLLGPQDQYTFAGHAGAQAASSLAYNADAADAETFAPLHFRTFRFLTLDIDVVPDSDLIMSGLEITTTNYPLNVRGNFSVPSHPEEATYQTAWANSVRTLTNCMYDCYEDCPFYEQLQYAMDVRSSCLFTYAASGDDRMARQAIIQLHNGYRPGVGLLASRGPAHQLQIIPHFSLFWICTVADHFQHAGDATFTRQFLSTCDGILEAFARRIDPALGIVASDAAAVSSFWDFVDWTEEWRPMGIPPAARRTGYQTFTSFLYAYTLRAAAEVLAKLGRPSVAEEYLERAESAVRGTRAYCRVRNVFTDGLASTADHDQDFSQHNQIWAVLSGAVSGAEARDLLAHSILGVSTGTKTSGTFTKPSMAISFYTLRALSMAGGSLYDSAFHEFWNPWRSQLAQNLTTWCEDEQTTMSTQSQSLSQWVTELNDALFIQPNDEIALKAAEEQVDPSLVVKINHNVYTYDQFKPGLQYARSTTTSIQDKFSIILAWENPEKPDGVVAVLSKWRVKDKATGKETEKTNVILWEVKWIDGKRKLTGQTEVEAV</sequence>
<dbReference type="Gene3D" id="2.60.120.260">
    <property type="entry name" value="Galactose-binding domain-like"/>
    <property type="match status" value="1"/>
</dbReference>
<dbReference type="InterPro" id="IPR008979">
    <property type="entry name" value="Galactose-bd-like_sf"/>
</dbReference>
<name>A0A8K0TTZ4_9PEZI</name>
<dbReference type="InterPro" id="IPR000938">
    <property type="entry name" value="CAP-Gly_domain"/>
</dbReference>
<dbReference type="Pfam" id="PF17389">
    <property type="entry name" value="Bac_rhamnosid6H"/>
    <property type="match status" value="1"/>
</dbReference>
<dbReference type="PANTHER" id="PTHR34987">
    <property type="entry name" value="C, PUTATIVE (AFU_ORTHOLOGUE AFUA_3G02880)-RELATED"/>
    <property type="match status" value="1"/>
</dbReference>